<dbReference type="Proteomes" id="UP000887566">
    <property type="component" value="Unplaced"/>
</dbReference>
<evidence type="ECO:0000313" key="3">
    <source>
        <dbReference type="WBParaSite" id="PSAMB.scaffold2939size22318.g19735.t1"/>
    </source>
</evidence>
<dbReference type="Pfam" id="PF23415">
    <property type="entry name" value="MAPB1_N"/>
    <property type="match status" value="1"/>
</dbReference>
<reference evidence="3" key="1">
    <citation type="submission" date="2022-11" db="UniProtKB">
        <authorList>
            <consortium name="WormBaseParasite"/>
        </authorList>
    </citation>
    <scope>IDENTIFICATION</scope>
</reference>
<dbReference type="WBParaSite" id="PSAMB.scaffold2939size22318.g19735.t1">
    <property type="protein sequence ID" value="PSAMB.scaffold2939size22318.g19735.t1"/>
    <property type="gene ID" value="PSAMB.scaffold2939size22318.g19735"/>
</dbReference>
<proteinExistence type="predicted"/>
<protein>
    <recommendedName>
        <fullName evidence="1">Microtubule-associated protein 1B/S N-terminal domain-containing protein</fullName>
    </recommendedName>
</protein>
<evidence type="ECO:0000313" key="2">
    <source>
        <dbReference type="Proteomes" id="UP000887566"/>
    </source>
</evidence>
<name>A0A914W3A7_9BILA</name>
<evidence type="ECO:0000259" key="1">
    <source>
        <dbReference type="Pfam" id="PF23415"/>
    </source>
</evidence>
<accession>A0A914W3A7</accession>
<keyword evidence="2" id="KW-1185">Reference proteome</keyword>
<dbReference type="AlphaFoldDB" id="A0A914W3A7"/>
<dbReference type="InterPro" id="IPR056617">
    <property type="entry name" value="MAP1B/S_N"/>
</dbReference>
<feature type="domain" description="Microtubule-associated protein 1B/S N-terminal" evidence="1">
    <location>
        <begin position="21"/>
        <end position="124"/>
    </location>
</feature>
<organism evidence="2 3">
    <name type="scientific">Plectus sambesii</name>
    <dbReference type="NCBI Taxonomy" id="2011161"/>
    <lineage>
        <taxon>Eukaryota</taxon>
        <taxon>Metazoa</taxon>
        <taxon>Ecdysozoa</taxon>
        <taxon>Nematoda</taxon>
        <taxon>Chromadorea</taxon>
        <taxon>Plectida</taxon>
        <taxon>Plectina</taxon>
        <taxon>Plectoidea</taxon>
        <taxon>Plectidae</taxon>
        <taxon>Plectus</taxon>
    </lineage>
</organism>
<sequence>MENTMIHLMFTACRGTLYVHHRGLAQWQTDAVDLPTELLNFLNSTDHTQQIPEIGLRSETGSLFLHILTSCKSKIIAEALRNLVANVRSPYKHIVFAGNVFSDGGDWSTADSRVSSATVARHLQLDVNAVTATEGDSAVKTKVVVASPTDSWTNAGTYLCLIFICLCP</sequence>